<accession>A0A329MTX1</accession>
<keyword evidence="1" id="KW-1003">Cell membrane</keyword>
<dbReference type="AlphaFoldDB" id="A0A329MTX1"/>
<dbReference type="SUPFAM" id="SSF53850">
    <property type="entry name" value="Periplasmic binding protein-like II"/>
    <property type="match status" value="1"/>
</dbReference>
<dbReference type="Gene3D" id="3.40.190.10">
    <property type="entry name" value="Periplasmic binding protein-like II"/>
    <property type="match status" value="2"/>
</dbReference>
<proteinExistence type="predicted"/>
<evidence type="ECO:0000256" key="3">
    <source>
        <dbReference type="ARBA" id="ARBA00023136"/>
    </source>
</evidence>
<dbReference type="Pfam" id="PF01547">
    <property type="entry name" value="SBP_bac_1"/>
    <property type="match status" value="1"/>
</dbReference>
<dbReference type="InterPro" id="IPR050490">
    <property type="entry name" value="Bact_solute-bd_prot1"/>
</dbReference>
<evidence type="ECO:0000256" key="5">
    <source>
        <dbReference type="ARBA" id="ARBA00023288"/>
    </source>
</evidence>
<dbReference type="InterPro" id="IPR006059">
    <property type="entry name" value="SBP"/>
</dbReference>
<evidence type="ECO:0000313" key="8">
    <source>
        <dbReference type="Proteomes" id="UP000250369"/>
    </source>
</evidence>
<dbReference type="EMBL" id="QMFB01000001">
    <property type="protein sequence ID" value="RAV23000.1"/>
    <property type="molecule type" value="Genomic_DNA"/>
</dbReference>
<gene>
    <name evidence="7" type="ORF">DQG23_02015</name>
</gene>
<dbReference type="Proteomes" id="UP000250369">
    <property type="component" value="Unassembled WGS sequence"/>
</dbReference>
<reference evidence="7 8" key="1">
    <citation type="journal article" date="2009" name="Int. J. Syst. Evol. Microbiol.">
        <title>Paenibacillus contaminans sp. nov., isolated from a contaminated laboratory plate.</title>
        <authorList>
            <person name="Chou J.H."/>
            <person name="Lee J.H."/>
            <person name="Lin M.C."/>
            <person name="Chang P.S."/>
            <person name="Arun A.B."/>
            <person name="Young C.C."/>
            <person name="Chen W.M."/>
        </authorList>
    </citation>
    <scope>NUCLEOTIDE SEQUENCE [LARGE SCALE GENOMIC DNA]</scope>
    <source>
        <strain evidence="7 8">CKOBP-6</strain>
    </source>
</reference>
<evidence type="ECO:0000256" key="2">
    <source>
        <dbReference type="ARBA" id="ARBA00022729"/>
    </source>
</evidence>
<keyword evidence="2 6" id="KW-0732">Signal</keyword>
<protein>
    <submittedName>
        <fullName evidence="7">ABC transporter substrate-binding protein</fullName>
    </submittedName>
</protein>
<evidence type="ECO:0000256" key="6">
    <source>
        <dbReference type="SAM" id="SignalP"/>
    </source>
</evidence>
<dbReference type="PANTHER" id="PTHR43649:SF33">
    <property type="entry name" value="POLYGALACTURONAN_RHAMNOGALACTURONAN-BINDING PROTEIN YTCQ"/>
    <property type="match status" value="1"/>
</dbReference>
<sequence>MKMKKALSLIVGTTLVTTALAGCGASKDDGKTSGSGGETPAVSKISVALGTGNLPYVTGSRDINNDKYVKKLEELSGTDLNLQLIPHENYSQNITLMFASGELPELLQTKGINTQEVAPAIDAGNLQPLDELIDKYGPNLKKYIPKESWDSARVSKDGKIYGIPQENPILNTTVTYIRQDWLDKLGLKAPKTVEEYIEVLRAFRDNDPNGNGKKDEIPFSARSKFSFGTAFFGAYDVHPKLWKLVDGQLTPNFIRPEMKDALKLHRQLYEEKLLDNEFLVMTGKDWDNKIKGTGVVGMWAHDASYPDKWENDVKASVPSAKVSVINSPVGPSGKPGGVDNINSTVSDYVWVIPKSAKNAEQIIKFLDWFYDPANKAKDDFLEFGLEGDNFTMDNGAVKYNYPKTAEETSAEFMHQSWLAFTGPKKHLTDESFIKNRPGGDKILASLAIAKTEGIKDDGLGMPVMPTLQSRPELNYDGLWLEFASKVITGKESVDKFDDFVNDWKKRGGDQLIKEATEWYNKTQK</sequence>
<dbReference type="PANTHER" id="PTHR43649">
    <property type="entry name" value="ARABINOSE-BINDING PROTEIN-RELATED"/>
    <property type="match status" value="1"/>
</dbReference>
<keyword evidence="4" id="KW-0564">Palmitate</keyword>
<comment type="caution">
    <text evidence="7">The sequence shown here is derived from an EMBL/GenBank/DDBJ whole genome shotgun (WGS) entry which is preliminary data.</text>
</comment>
<evidence type="ECO:0000313" key="7">
    <source>
        <dbReference type="EMBL" id="RAV23000.1"/>
    </source>
</evidence>
<feature type="chain" id="PRO_5038881509" evidence="6">
    <location>
        <begin position="22"/>
        <end position="524"/>
    </location>
</feature>
<dbReference type="PROSITE" id="PS51257">
    <property type="entry name" value="PROKAR_LIPOPROTEIN"/>
    <property type="match status" value="1"/>
</dbReference>
<organism evidence="7 8">
    <name type="scientific">Paenibacillus contaminans</name>
    <dbReference type="NCBI Taxonomy" id="450362"/>
    <lineage>
        <taxon>Bacteria</taxon>
        <taxon>Bacillati</taxon>
        <taxon>Bacillota</taxon>
        <taxon>Bacilli</taxon>
        <taxon>Bacillales</taxon>
        <taxon>Paenibacillaceae</taxon>
        <taxon>Paenibacillus</taxon>
    </lineage>
</organism>
<feature type="signal peptide" evidence="6">
    <location>
        <begin position="1"/>
        <end position="21"/>
    </location>
</feature>
<keyword evidence="8" id="KW-1185">Reference proteome</keyword>
<evidence type="ECO:0000256" key="1">
    <source>
        <dbReference type="ARBA" id="ARBA00022475"/>
    </source>
</evidence>
<keyword evidence="5" id="KW-0449">Lipoprotein</keyword>
<evidence type="ECO:0000256" key="4">
    <source>
        <dbReference type="ARBA" id="ARBA00023139"/>
    </source>
</evidence>
<keyword evidence="3" id="KW-0472">Membrane</keyword>
<name>A0A329MTX1_9BACL</name>
<dbReference type="RefSeq" id="WP_113029109.1">
    <property type="nucleotide sequence ID" value="NZ_QMFB01000001.1"/>
</dbReference>
<dbReference type="CDD" id="cd13580">
    <property type="entry name" value="PBP2_AlgQ_like_1"/>
    <property type="match status" value="1"/>
</dbReference>
<dbReference type="OrthoDB" id="9787283at2"/>